<accession>A0A1F6GBN5</accession>
<name>A0A1F6GBN5_9PROT</name>
<keyword evidence="3" id="KW-0560">Oxidoreductase</keyword>
<feature type="domain" description="Thioredoxin" evidence="6">
    <location>
        <begin position="142"/>
        <end position="331"/>
    </location>
</feature>
<dbReference type="InterPro" id="IPR012336">
    <property type="entry name" value="Thioredoxin-like_fold"/>
</dbReference>
<evidence type="ECO:0000259" key="6">
    <source>
        <dbReference type="PROSITE" id="PS51352"/>
    </source>
</evidence>
<keyword evidence="5" id="KW-0676">Redox-active center</keyword>
<dbReference type="Pfam" id="PF13462">
    <property type="entry name" value="Thioredoxin_4"/>
    <property type="match status" value="1"/>
</dbReference>
<reference evidence="7 8" key="1">
    <citation type="journal article" date="2016" name="Nat. Commun.">
        <title>Thousands of microbial genomes shed light on interconnected biogeochemical processes in an aquifer system.</title>
        <authorList>
            <person name="Anantharaman K."/>
            <person name="Brown C.T."/>
            <person name="Hug L.A."/>
            <person name="Sharon I."/>
            <person name="Castelle C.J."/>
            <person name="Probst A.J."/>
            <person name="Thomas B.C."/>
            <person name="Singh A."/>
            <person name="Wilkins M.J."/>
            <person name="Karaoz U."/>
            <person name="Brodie E.L."/>
            <person name="Williams K.H."/>
            <person name="Hubbard S.S."/>
            <person name="Banfield J.F."/>
        </authorList>
    </citation>
    <scope>NUCLEOTIDE SEQUENCE [LARGE SCALE GENOMIC DNA]</scope>
</reference>
<dbReference type="PROSITE" id="PS51352">
    <property type="entry name" value="THIOREDOXIN_2"/>
    <property type="match status" value="1"/>
</dbReference>
<dbReference type="InterPro" id="IPR013766">
    <property type="entry name" value="Thioredoxin_domain"/>
</dbReference>
<keyword evidence="4" id="KW-1015">Disulfide bond</keyword>
<comment type="similarity">
    <text evidence="1">Belongs to the thioredoxin family. DsbA subfamily.</text>
</comment>
<evidence type="ECO:0000256" key="1">
    <source>
        <dbReference type="ARBA" id="ARBA00005791"/>
    </source>
</evidence>
<dbReference type="PANTHER" id="PTHR13887:SF14">
    <property type="entry name" value="DISULFIDE BOND FORMATION PROTEIN D"/>
    <property type="match status" value="1"/>
</dbReference>
<comment type="caution">
    <text evidence="7">The sequence shown here is derived from an EMBL/GenBank/DDBJ whole genome shotgun (WGS) entry which is preliminary data.</text>
</comment>
<dbReference type="PANTHER" id="PTHR13887">
    <property type="entry name" value="GLUTATHIONE S-TRANSFERASE KAPPA"/>
    <property type="match status" value="1"/>
</dbReference>
<gene>
    <name evidence="7" type="ORF">A2527_06735</name>
</gene>
<evidence type="ECO:0000256" key="4">
    <source>
        <dbReference type="ARBA" id="ARBA00023157"/>
    </source>
</evidence>
<proteinExistence type="inferred from homology"/>
<dbReference type="InterPro" id="IPR036249">
    <property type="entry name" value="Thioredoxin-like_sf"/>
</dbReference>
<evidence type="ECO:0000313" key="8">
    <source>
        <dbReference type="Proteomes" id="UP000178449"/>
    </source>
</evidence>
<sequence length="332" mass="37549">MKKAWALLGLTWLLVGPLIADPLLEKNDPVIGTVNGNQVRLSQVEDKEINDLRLQLYQALTSKLKERTLAELTANNPAYQGQPSLDISEKLAKEFYDKQGLKARGSFEQLKPQIIQYLMSQKMRDHFEELYARALKERKAQNYLNEPAPFLVTAEVATAYLWGNPKSGVMLLEFSDYQCPFCSRVQPSLTELRGEYKKKVLFGYRHFPLEFHTEADEAAIAVECAREQGKFEPYHHLLFSNQKALQIKDLKAYAKQAGVSNQKSFDSCLDQEKYRGQVNQDMRAAGAIGIRGTPSFVVGRYDTKTGNVKGEMFSGALPKEQIAALLDKYLAQ</sequence>
<dbReference type="Gene3D" id="3.40.30.10">
    <property type="entry name" value="Glutaredoxin"/>
    <property type="match status" value="1"/>
</dbReference>
<evidence type="ECO:0000256" key="2">
    <source>
        <dbReference type="ARBA" id="ARBA00022729"/>
    </source>
</evidence>
<evidence type="ECO:0000256" key="5">
    <source>
        <dbReference type="ARBA" id="ARBA00023284"/>
    </source>
</evidence>
<protein>
    <recommendedName>
        <fullName evidence="6">Thioredoxin domain-containing protein</fullName>
    </recommendedName>
</protein>
<evidence type="ECO:0000313" key="7">
    <source>
        <dbReference type="EMBL" id="OGG95521.1"/>
    </source>
</evidence>
<dbReference type="EMBL" id="MFNE01000021">
    <property type="protein sequence ID" value="OGG95521.1"/>
    <property type="molecule type" value="Genomic_DNA"/>
</dbReference>
<dbReference type="SUPFAM" id="SSF52833">
    <property type="entry name" value="Thioredoxin-like"/>
    <property type="match status" value="1"/>
</dbReference>
<organism evidence="7 8">
    <name type="scientific">Candidatus Lambdaproteobacteria bacterium RIFOXYD2_FULL_50_16</name>
    <dbReference type="NCBI Taxonomy" id="1817772"/>
    <lineage>
        <taxon>Bacteria</taxon>
        <taxon>Pseudomonadati</taxon>
        <taxon>Pseudomonadota</taxon>
        <taxon>Candidatus Lambdaproteobacteria</taxon>
    </lineage>
</organism>
<dbReference type="STRING" id="1817772.A2527_06735"/>
<dbReference type="GO" id="GO:0016491">
    <property type="term" value="F:oxidoreductase activity"/>
    <property type="evidence" value="ECO:0007669"/>
    <property type="project" value="UniProtKB-KW"/>
</dbReference>
<dbReference type="Proteomes" id="UP000178449">
    <property type="component" value="Unassembled WGS sequence"/>
</dbReference>
<keyword evidence="2" id="KW-0732">Signal</keyword>
<evidence type="ECO:0000256" key="3">
    <source>
        <dbReference type="ARBA" id="ARBA00023002"/>
    </source>
</evidence>
<dbReference type="AlphaFoldDB" id="A0A1F6GBN5"/>